<evidence type="ECO:0000313" key="1">
    <source>
        <dbReference type="EMBL" id="PXX59690.1"/>
    </source>
</evidence>
<name>A0A318JZ96_9NOCA</name>
<dbReference type="Proteomes" id="UP000247569">
    <property type="component" value="Unassembled WGS sequence"/>
</dbReference>
<proteinExistence type="predicted"/>
<dbReference type="EMBL" id="QJKF01000011">
    <property type="protein sequence ID" value="PXX59690.1"/>
    <property type="molecule type" value="Genomic_DNA"/>
</dbReference>
<protein>
    <recommendedName>
        <fullName evidence="3">YbaB/EbfC DNA-binding family protein</fullName>
    </recommendedName>
</protein>
<evidence type="ECO:0008006" key="3">
    <source>
        <dbReference type="Google" id="ProtNLM"/>
    </source>
</evidence>
<evidence type="ECO:0000313" key="2">
    <source>
        <dbReference type="Proteomes" id="UP000247569"/>
    </source>
</evidence>
<sequence>MDFDNLYHFAQEMNKSWRELMADIDSGRYHEKRAALSRQIPVADADLGHSYGFLSVDGNGILQTISLNIDDVIRSNEVDVLRAICAAINSPAARPVPVLSDEGGNIHG</sequence>
<comment type="caution">
    <text evidence="1">The sequence shown here is derived from an EMBL/GenBank/DDBJ whole genome shotgun (WGS) entry which is preliminary data.</text>
</comment>
<keyword evidence="2" id="KW-1185">Reference proteome</keyword>
<organism evidence="1 2">
    <name type="scientific">Nocardia tenerifensis</name>
    <dbReference type="NCBI Taxonomy" id="228006"/>
    <lineage>
        <taxon>Bacteria</taxon>
        <taxon>Bacillati</taxon>
        <taxon>Actinomycetota</taxon>
        <taxon>Actinomycetes</taxon>
        <taxon>Mycobacteriales</taxon>
        <taxon>Nocardiaceae</taxon>
        <taxon>Nocardia</taxon>
    </lineage>
</organism>
<reference evidence="1 2" key="1">
    <citation type="submission" date="2018-05" db="EMBL/GenBank/DDBJ databases">
        <title>Genomic Encyclopedia of Type Strains, Phase IV (KMG-IV): sequencing the most valuable type-strain genomes for metagenomic binning, comparative biology and taxonomic classification.</title>
        <authorList>
            <person name="Goeker M."/>
        </authorList>
    </citation>
    <scope>NUCLEOTIDE SEQUENCE [LARGE SCALE GENOMIC DNA]</scope>
    <source>
        <strain evidence="1 2">DSM 44704</strain>
    </source>
</reference>
<dbReference type="AlphaFoldDB" id="A0A318JZ96"/>
<gene>
    <name evidence="1" type="ORF">DFR70_11172</name>
</gene>
<accession>A0A318JZ96</accession>